<feature type="compositionally biased region" description="Basic and acidic residues" evidence="1">
    <location>
        <begin position="62"/>
        <end position="138"/>
    </location>
</feature>
<dbReference type="EMBL" id="CAJVPV010002528">
    <property type="protein sequence ID" value="CAG8528738.1"/>
    <property type="molecule type" value="Genomic_DNA"/>
</dbReference>
<protein>
    <submittedName>
        <fullName evidence="2">14939_t:CDS:1</fullName>
    </submittedName>
</protein>
<evidence type="ECO:0000313" key="3">
    <source>
        <dbReference type="Proteomes" id="UP000789342"/>
    </source>
</evidence>
<organism evidence="2 3">
    <name type="scientific">Acaulospora morrowiae</name>
    <dbReference type="NCBI Taxonomy" id="94023"/>
    <lineage>
        <taxon>Eukaryota</taxon>
        <taxon>Fungi</taxon>
        <taxon>Fungi incertae sedis</taxon>
        <taxon>Mucoromycota</taxon>
        <taxon>Glomeromycotina</taxon>
        <taxon>Glomeromycetes</taxon>
        <taxon>Diversisporales</taxon>
        <taxon>Acaulosporaceae</taxon>
        <taxon>Acaulospora</taxon>
    </lineage>
</organism>
<accession>A0A9N9AF99</accession>
<proteinExistence type="predicted"/>
<comment type="caution">
    <text evidence="2">The sequence shown here is derived from an EMBL/GenBank/DDBJ whole genome shotgun (WGS) entry which is preliminary data.</text>
</comment>
<feature type="compositionally biased region" description="Basic residues" evidence="1">
    <location>
        <begin position="139"/>
        <end position="151"/>
    </location>
</feature>
<feature type="region of interest" description="Disordered" evidence="1">
    <location>
        <begin position="62"/>
        <end position="225"/>
    </location>
</feature>
<evidence type="ECO:0000313" key="2">
    <source>
        <dbReference type="EMBL" id="CAG8528738.1"/>
    </source>
</evidence>
<evidence type="ECO:0000256" key="1">
    <source>
        <dbReference type="SAM" id="MobiDB-lite"/>
    </source>
</evidence>
<gene>
    <name evidence="2" type="ORF">AMORRO_LOCUS4567</name>
</gene>
<feature type="compositionally biased region" description="Basic and acidic residues" evidence="1">
    <location>
        <begin position="152"/>
        <end position="166"/>
    </location>
</feature>
<feature type="compositionally biased region" description="Basic and acidic residues" evidence="1">
    <location>
        <begin position="189"/>
        <end position="225"/>
    </location>
</feature>
<feature type="compositionally biased region" description="Basic and acidic residues" evidence="1">
    <location>
        <begin position="35"/>
        <end position="49"/>
    </location>
</feature>
<feature type="region of interest" description="Disordered" evidence="1">
    <location>
        <begin position="1"/>
        <end position="49"/>
    </location>
</feature>
<dbReference type="Proteomes" id="UP000789342">
    <property type="component" value="Unassembled WGS sequence"/>
</dbReference>
<sequence>MSSKRRSHSALDEDDDTNIRKKRFASSKTYNRRSSSIEHSEERRSEHKIKFEDGEIRDRIKKEKIDKEYYNVDSRRDNDVTKTGKRYYEYDYQRESGKSDRRETDDDRRRRSRSNSHDIRYDGHRRNTIEEKEKDDSKKHKKSSKKSKKEKKKESKHSGKESETISDKLSYIELSAYSNADNPFNDINLGEKFDWTKKKDRERKLGISPEEAIRREKERREETQA</sequence>
<name>A0A9N9AF99_9GLOM</name>
<keyword evidence="3" id="KW-1185">Reference proteome</keyword>
<dbReference type="OrthoDB" id="265955at2759"/>
<dbReference type="AlphaFoldDB" id="A0A9N9AF99"/>
<reference evidence="2" key="1">
    <citation type="submission" date="2021-06" db="EMBL/GenBank/DDBJ databases">
        <authorList>
            <person name="Kallberg Y."/>
            <person name="Tangrot J."/>
            <person name="Rosling A."/>
        </authorList>
    </citation>
    <scope>NUCLEOTIDE SEQUENCE</scope>
    <source>
        <strain evidence="2">CL551</strain>
    </source>
</reference>